<dbReference type="KEGG" id="tng:GSTEN00034858G001"/>
<evidence type="ECO:0000313" key="1">
    <source>
        <dbReference type="EMBL" id="CAG12552.1"/>
    </source>
</evidence>
<comment type="caution">
    <text evidence="1">The sequence shown here is derived from an EMBL/GenBank/DDBJ whole genome shotgun (WGS) entry which is preliminary data.</text>
</comment>
<reference evidence="1" key="1">
    <citation type="journal article" date="2004" name="Nature">
        <title>Genome duplication in the teleost fish Tetraodon nigroviridis reveals the early vertebrate proto-karyotype.</title>
        <authorList>
            <person name="Jaillon O."/>
            <person name="Aury J.-M."/>
            <person name="Brunet F."/>
            <person name="Petit J.-L."/>
            <person name="Stange-Thomann N."/>
            <person name="Mauceli E."/>
            <person name="Bouneau L."/>
            <person name="Fischer C."/>
            <person name="Ozouf-Costaz C."/>
            <person name="Bernot A."/>
            <person name="Nicaud S."/>
            <person name="Jaffe D."/>
            <person name="Fisher S."/>
            <person name="Lutfalla G."/>
            <person name="Dossat C."/>
            <person name="Segurens B."/>
            <person name="Dasilva C."/>
            <person name="Salanoubat M."/>
            <person name="Levy M."/>
            <person name="Boudet N."/>
            <person name="Castellano S."/>
            <person name="Anthouard V."/>
            <person name="Jubin C."/>
            <person name="Castelli V."/>
            <person name="Katinka M."/>
            <person name="Vacherie B."/>
            <person name="Biemont C."/>
            <person name="Skalli Z."/>
            <person name="Cattolico L."/>
            <person name="Poulain J."/>
            <person name="De Berardinis V."/>
            <person name="Cruaud C."/>
            <person name="Duprat S."/>
            <person name="Brottier P."/>
            <person name="Coutanceau J.-P."/>
            <person name="Gouzy J."/>
            <person name="Parra G."/>
            <person name="Lardier G."/>
            <person name="Chapple C."/>
            <person name="McKernan K.J."/>
            <person name="McEwan P."/>
            <person name="Bosak S."/>
            <person name="Kellis M."/>
            <person name="Volff J.-N."/>
            <person name="Guigo R."/>
            <person name="Zody M.C."/>
            <person name="Mesirov J."/>
            <person name="Lindblad-Toh K."/>
            <person name="Birren B."/>
            <person name="Nusbaum C."/>
            <person name="Kahn D."/>
            <person name="Robinson-Rechavi M."/>
            <person name="Laudet V."/>
            <person name="Schachter V."/>
            <person name="Quetier F."/>
            <person name="Saurin W."/>
            <person name="Scarpelli C."/>
            <person name="Wincker P."/>
            <person name="Lander E.S."/>
            <person name="Weissenbach J."/>
            <person name="Roest Crollius H."/>
        </authorList>
    </citation>
    <scope>NUCLEOTIDE SEQUENCE [LARGE SCALE GENOMIC DNA]</scope>
</reference>
<accession>Q4RGD0</accession>
<sequence length="76" mass="8673">WNSHPWTRRATPTCRGLWSRVRRPKEESTPSTRPLFSNIDPPCPLLCVCLSEVALYWGPAPGAGHKRRTRPRHLTG</sequence>
<name>Q4RGD0_TETNG</name>
<reference evidence="1" key="2">
    <citation type="submission" date="2004-02" db="EMBL/GenBank/DDBJ databases">
        <authorList>
            <consortium name="Genoscope"/>
            <consortium name="Whitehead Institute Centre for Genome Research"/>
        </authorList>
    </citation>
    <scope>NUCLEOTIDE SEQUENCE</scope>
</reference>
<protein>
    <submittedName>
        <fullName evidence="1">(spotted green pufferfish) hypothetical protein</fullName>
    </submittedName>
</protein>
<proteinExistence type="predicted"/>
<feature type="non-terminal residue" evidence="1">
    <location>
        <position position="1"/>
    </location>
</feature>
<dbReference type="AlphaFoldDB" id="Q4RGD0"/>
<dbReference type="EMBL" id="CAAE01015102">
    <property type="protein sequence ID" value="CAG12552.1"/>
    <property type="molecule type" value="Genomic_DNA"/>
</dbReference>
<gene>
    <name evidence="1" type="ORF">GSTENG00034858001</name>
</gene>
<organism evidence="1">
    <name type="scientific">Tetraodon nigroviridis</name>
    <name type="common">Spotted green pufferfish</name>
    <name type="synonym">Chelonodon nigroviridis</name>
    <dbReference type="NCBI Taxonomy" id="99883"/>
    <lineage>
        <taxon>Eukaryota</taxon>
        <taxon>Metazoa</taxon>
        <taxon>Chordata</taxon>
        <taxon>Craniata</taxon>
        <taxon>Vertebrata</taxon>
        <taxon>Euteleostomi</taxon>
        <taxon>Actinopterygii</taxon>
        <taxon>Neopterygii</taxon>
        <taxon>Teleostei</taxon>
        <taxon>Neoteleostei</taxon>
        <taxon>Acanthomorphata</taxon>
        <taxon>Eupercaria</taxon>
        <taxon>Tetraodontiformes</taxon>
        <taxon>Tetradontoidea</taxon>
        <taxon>Tetraodontidae</taxon>
        <taxon>Tetraodon</taxon>
    </lineage>
</organism>